<evidence type="ECO:0000313" key="2">
    <source>
        <dbReference type="Proteomes" id="UP001632038"/>
    </source>
</evidence>
<proteinExistence type="predicted"/>
<reference evidence="2" key="1">
    <citation type="journal article" date="2024" name="IScience">
        <title>Strigolactones Initiate the Formation of Haustorium-like Structures in Castilleja.</title>
        <authorList>
            <person name="Buerger M."/>
            <person name="Peterson D."/>
            <person name="Chory J."/>
        </authorList>
    </citation>
    <scope>NUCLEOTIDE SEQUENCE [LARGE SCALE GENOMIC DNA]</scope>
</reference>
<sequence>MAAAKILGVGTPNPRCQCVTLPTKPYSRPKLLYSTSIHPQYTKISVFSARARGRADNSKLLSSGVRRFTIGDVASKSSFKSNQAQNSLRALSADTNGRLQV</sequence>
<dbReference type="EMBL" id="JAVIJP010000032">
    <property type="protein sequence ID" value="KAL3633037.1"/>
    <property type="molecule type" value="Genomic_DNA"/>
</dbReference>
<evidence type="ECO:0000313" key="1">
    <source>
        <dbReference type="EMBL" id="KAL3633037.1"/>
    </source>
</evidence>
<dbReference type="Proteomes" id="UP001632038">
    <property type="component" value="Unassembled WGS sequence"/>
</dbReference>
<gene>
    <name evidence="1" type="ORF">CASFOL_026021</name>
</gene>
<accession>A0ABD3CU72</accession>
<name>A0ABD3CU72_9LAMI</name>
<organism evidence="1 2">
    <name type="scientific">Castilleja foliolosa</name>
    <dbReference type="NCBI Taxonomy" id="1961234"/>
    <lineage>
        <taxon>Eukaryota</taxon>
        <taxon>Viridiplantae</taxon>
        <taxon>Streptophyta</taxon>
        <taxon>Embryophyta</taxon>
        <taxon>Tracheophyta</taxon>
        <taxon>Spermatophyta</taxon>
        <taxon>Magnoliopsida</taxon>
        <taxon>eudicotyledons</taxon>
        <taxon>Gunneridae</taxon>
        <taxon>Pentapetalae</taxon>
        <taxon>asterids</taxon>
        <taxon>lamiids</taxon>
        <taxon>Lamiales</taxon>
        <taxon>Orobanchaceae</taxon>
        <taxon>Pedicularideae</taxon>
        <taxon>Castillejinae</taxon>
        <taxon>Castilleja</taxon>
    </lineage>
</organism>
<comment type="caution">
    <text evidence="1">The sequence shown here is derived from an EMBL/GenBank/DDBJ whole genome shotgun (WGS) entry which is preliminary data.</text>
</comment>
<keyword evidence="2" id="KW-1185">Reference proteome</keyword>
<dbReference type="AlphaFoldDB" id="A0ABD3CU72"/>
<protein>
    <submittedName>
        <fullName evidence="1">Uncharacterized protein</fullName>
    </submittedName>
</protein>